<proteinExistence type="inferred from homology"/>
<feature type="domain" description="Glycosyltransferase 2-like" evidence="4">
    <location>
        <begin position="12"/>
        <end position="136"/>
    </location>
</feature>
<dbReference type="InterPro" id="IPR029044">
    <property type="entry name" value="Nucleotide-diphossugar_trans"/>
</dbReference>
<name>A0ABS4P4A0_9GAMM</name>
<dbReference type="EMBL" id="JAGGMQ010000001">
    <property type="protein sequence ID" value="MBP2167466.1"/>
    <property type="molecule type" value="Genomic_DNA"/>
</dbReference>
<dbReference type="Proteomes" id="UP001195624">
    <property type="component" value="Unassembled WGS sequence"/>
</dbReference>
<dbReference type="InterPro" id="IPR001173">
    <property type="entry name" value="Glyco_trans_2-like"/>
</dbReference>
<comment type="similarity">
    <text evidence="1">Belongs to the glycosyltransferase 2 family.</text>
</comment>
<dbReference type="RefSeq" id="WP_017800221.1">
    <property type="nucleotide sequence ID" value="NZ_JAGGMQ010000001.1"/>
</dbReference>
<evidence type="ECO:0000259" key="4">
    <source>
        <dbReference type="Pfam" id="PF00535"/>
    </source>
</evidence>
<evidence type="ECO:0000256" key="1">
    <source>
        <dbReference type="ARBA" id="ARBA00006739"/>
    </source>
</evidence>
<dbReference type="Gene3D" id="3.90.550.10">
    <property type="entry name" value="Spore Coat Polysaccharide Biosynthesis Protein SpsA, Chain A"/>
    <property type="match status" value="1"/>
</dbReference>
<gene>
    <name evidence="5" type="ORF">J2125_000658</name>
</gene>
<reference evidence="6" key="1">
    <citation type="submission" date="2023-07" db="EMBL/GenBank/DDBJ databases">
        <title>Genome mining of underrepresented organisms for secondary metabolites.</title>
        <authorList>
            <person name="D'Agostino P.M."/>
        </authorList>
    </citation>
    <scope>NUCLEOTIDE SEQUENCE [LARGE SCALE GENOMIC DNA]</scope>
    <source>
        <strain evidence="6">WS4403</strain>
    </source>
</reference>
<keyword evidence="3" id="KW-0808">Transferase</keyword>
<evidence type="ECO:0000256" key="3">
    <source>
        <dbReference type="ARBA" id="ARBA00022679"/>
    </source>
</evidence>
<evidence type="ECO:0000313" key="5">
    <source>
        <dbReference type="EMBL" id="MBP2167466.1"/>
    </source>
</evidence>
<dbReference type="PANTHER" id="PTHR43685">
    <property type="entry name" value="GLYCOSYLTRANSFERASE"/>
    <property type="match status" value="1"/>
</dbReference>
<dbReference type="Pfam" id="PF00535">
    <property type="entry name" value="Glycos_transf_2"/>
    <property type="match status" value="1"/>
</dbReference>
<accession>A0ABS4P4A0</accession>
<dbReference type="SUPFAM" id="SSF53448">
    <property type="entry name" value="Nucleotide-diphospho-sugar transferases"/>
    <property type="match status" value="1"/>
</dbReference>
<organism evidence="5 6">
    <name type="scientific">Winslowiella toletana</name>
    <dbReference type="NCBI Taxonomy" id="92490"/>
    <lineage>
        <taxon>Bacteria</taxon>
        <taxon>Pseudomonadati</taxon>
        <taxon>Pseudomonadota</taxon>
        <taxon>Gammaproteobacteria</taxon>
        <taxon>Enterobacterales</taxon>
        <taxon>Erwiniaceae</taxon>
        <taxon>Winslowiella</taxon>
    </lineage>
</organism>
<keyword evidence="6" id="KW-1185">Reference proteome</keyword>
<dbReference type="PANTHER" id="PTHR43685:SF5">
    <property type="entry name" value="GLYCOSYLTRANSFERASE EPSE-RELATED"/>
    <property type="match status" value="1"/>
</dbReference>
<keyword evidence="2" id="KW-0328">Glycosyltransferase</keyword>
<evidence type="ECO:0000313" key="6">
    <source>
        <dbReference type="Proteomes" id="UP001195624"/>
    </source>
</evidence>
<dbReference type="InterPro" id="IPR050834">
    <property type="entry name" value="Glycosyltransf_2"/>
</dbReference>
<sequence length="277" mass="31775">MENVEASSHKFSVLISVYKDDHADFLSEALESISFVQTLKPDEIIIVADGPLPQDTISVIQSFIEKFDRTTTFIELKENVGLAKALNIGLENCSYDLVARMDADDLSLPDRFKQQISFFNNNASVSVCGGYINEVDARSLDVVACRKVPIEHDDICYFARSRSPMSHPSVMFRKKAVIDNGGYPLFRKSQDYALWSLLITKNIKFANIPVVLVNMRAGDDLQKRRGFRHLKYELSVLNFQRKIKFISWNQYIYNFAGRVVLRLMPVFIRKILYKLAR</sequence>
<evidence type="ECO:0000256" key="2">
    <source>
        <dbReference type="ARBA" id="ARBA00022676"/>
    </source>
</evidence>
<comment type="caution">
    <text evidence="5">The sequence shown here is derived from an EMBL/GenBank/DDBJ whole genome shotgun (WGS) entry which is preliminary data.</text>
</comment>
<protein>
    <submittedName>
        <fullName evidence="5">Glycosyltransferase involved in cell wall biosynthesis</fullName>
    </submittedName>
</protein>